<keyword evidence="3" id="KW-1185">Reference proteome</keyword>
<dbReference type="Proteomes" id="UP000271162">
    <property type="component" value="Unassembled WGS sequence"/>
</dbReference>
<dbReference type="Pfam" id="PF10327">
    <property type="entry name" value="7TM_GPCR_Sri"/>
    <property type="match status" value="1"/>
</dbReference>
<feature type="transmembrane region" description="Helical" evidence="1">
    <location>
        <begin position="212"/>
        <end position="232"/>
    </location>
</feature>
<feature type="transmembrane region" description="Helical" evidence="1">
    <location>
        <begin position="92"/>
        <end position="118"/>
    </location>
</feature>
<sequence>MVIEVMWAVQLNSQTADAGEMHINYYAVVKASKDFNYANVLAMVNYCKELDLKPQVYITAMEALSIITIPTNMLALYCIVMKSPKQMDVYKWYLFTYQFVSTVFDSLYSIFLLPVVFFPVPMGCTFAWLAKIFSISTYAGFCMIISLIACLSACILTLFSYRLNVIVPKVHILSFSKLGHMYLSVGMVTFSLLTAVVALVDTATDQTEAKLWVTEASIPTVGLTIPILLIIYSIGAAVDIGQGFANCCMFLLALHGTISSITVVLCNEPYRKFAASFVPNRWWSKKEPVVNSEATADPSSAIHITSSLTRFWKRVR</sequence>
<keyword evidence="1" id="KW-1133">Transmembrane helix</keyword>
<dbReference type="PANTHER" id="PTHR46891">
    <property type="entry name" value="SERPENTINE RECEPTOR, CLASS H-RELATED"/>
    <property type="match status" value="1"/>
</dbReference>
<evidence type="ECO:0000313" key="3">
    <source>
        <dbReference type="Proteomes" id="UP000271162"/>
    </source>
</evidence>
<dbReference type="AlphaFoldDB" id="A0A0N4XX03"/>
<dbReference type="Pfam" id="PF10318">
    <property type="entry name" value="7TM_GPCR_Srh"/>
    <property type="match status" value="1"/>
</dbReference>
<evidence type="ECO:0000313" key="2">
    <source>
        <dbReference type="EMBL" id="VDL71059.1"/>
    </source>
</evidence>
<keyword evidence="1" id="KW-0472">Membrane</keyword>
<name>A0A0N4XX03_NIPBR</name>
<proteinExistence type="predicted"/>
<feature type="transmembrane region" description="Helical" evidence="1">
    <location>
        <begin position="138"/>
        <end position="161"/>
    </location>
</feature>
<feature type="transmembrane region" description="Helical" evidence="1">
    <location>
        <begin position="181"/>
        <end position="200"/>
    </location>
</feature>
<feature type="transmembrane region" description="Helical" evidence="1">
    <location>
        <begin position="244"/>
        <end position="265"/>
    </location>
</feature>
<gene>
    <name evidence="2" type="ORF">NBR_LOCUS7470</name>
</gene>
<protein>
    <submittedName>
        <fullName evidence="4">G protein-coupled receptor</fullName>
    </submittedName>
</protein>
<reference evidence="4" key="1">
    <citation type="submission" date="2017-02" db="UniProtKB">
        <authorList>
            <consortium name="WormBaseParasite"/>
        </authorList>
    </citation>
    <scope>IDENTIFICATION</scope>
</reference>
<accession>A0A0N4XX03</accession>
<evidence type="ECO:0000256" key="1">
    <source>
        <dbReference type="SAM" id="Phobius"/>
    </source>
</evidence>
<dbReference type="InterPro" id="IPR019422">
    <property type="entry name" value="7TM_GPCR_serpentine_rcpt_Srh"/>
</dbReference>
<keyword evidence="1" id="KW-0812">Transmembrane</keyword>
<dbReference type="WBParaSite" id="NBR_0000746901-mRNA-1">
    <property type="protein sequence ID" value="NBR_0000746901-mRNA-1"/>
    <property type="gene ID" value="NBR_0000746901"/>
</dbReference>
<evidence type="ECO:0000313" key="4">
    <source>
        <dbReference type="WBParaSite" id="NBR_0000746901-mRNA-1"/>
    </source>
</evidence>
<dbReference type="InterPro" id="IPR019429">
    <property type="entry name" value="7TM_GPCR_serpentine_rcpt_Sri"/>
</dbReference>
<dbReference type="OMA" id="CIVHFVY"/>
<feature type="transmembrane region" description="Helical" evidence="1">
    <location>
        <begin position="56"/>
        <end position="80"/>
    </location>
</feature>
<reference evidence="2 3" key="2">
    <citation type="submission" date="2018-11" db="EMBL/GenBank/DDBJ databases">
        <authorList>
            <consortium name="Pathogen Informatics"/>
        </authorList>
    </citation>
    <scope>NUCLEOTIDE SEQUENCE [LARGE SCALE GENOMIC DNA]</scope>
</reference>
<dbReference type="EMBL" id="UYSL01019891">
    <property type="protein sequence ID" value="VDL71059.1"/>
    <property type="molecule type" value="Genomic_DNA"/>
</dbReference>
<organism evidence="4">
    <name type="scientific">Nippostrongylus brasiliensis</name>
    <name type="common">Rat hookworm</name>
    <dbReference type="NCBI Taxonomy" id="27835"/>
    <lineage>
        <taxon>Eukaryota</taxon>
        <taxon>Metazoa</taxon>
        <taxon>Ecdysozoa</taxon>
        <taxon>Nematoda</taxon>
        <taxon>Chromadorea</taxon>
        <taxon>Rhabditida</taxon>
        <taxon>Rhabditina</taxon>
        <taxon>Rhabditomorpha</taxon>
        <taxon>Strongyloidea</taxon>
        <taxon>Heligmosomidae</taxon>
        <taxon>Nippostrongylus</taxon>
    </lineage>
</organism>